<reference evidence="2 3" key="1">
    <citation type="journal article" date="2021" name="Angew. Chem. Int. Ed. Engl.">
        <title>A novel family of nonribosomal peptides modulate collective behavior in Pseudovibrio bacteria isolated from marine sponges.</title>
        <authorList>
            <person name="Ioca L.P."/>
            <person name="Dai Y."/>
            <person name="Kunakom S."/>
            <person name="Diaz-Espinosa J."/>
            <person name="Krunic A."/>
            <person name="Crnkovic C.M."/>
            <person name="Orjala J."/>
            <person name="Sanchez L.M."/>
            <person name="Ferreira A.G."/>
            <person name="Berlinck R.G.S."/>
            <person name="Eustaquio A.S."/>
        </authorList>
    </citation>
    <scope>NUCLEOTIDE SEQUENCE [LARGE SCALE GENOMIC DNA]</scope>
    <source>
        <strain evidence="2 3">Ab134</strain>
    </source>
</reference>
<proteinExistence type="predicted"/>
<dbReference type="EMBL" id="CP074126">
    <property type="protein sequence ID" value="QUS54501.1"/>
    <property type="molecule type" value="Genomic_DNA"/>
</dbReference>
<name>A0ABX8ALI1_9HYPH</name>
<dbReference type="Proteomes" id="UP000680706">
    <property type="component" value="Chromosome"/>
</dbReference>
<dbReference type="RefSeq" id="WP_143508273.1">
    <property type="nucleotide sequence ID" value="NZ_CP074126.1"/>
</dbReference>
<accession>A0ABX8ALI1</accession>
<gene>
    <name evidence="2" type="ORF">KGB56_13985</name>
</gene>
<feature type="transmembrane region" description="Helical" evidence="1">
    <location>
        <begin position="29"/>
        <end position="57"/>
    </location>
</feature>
<evidence type="ECO:0000256" key="1">
    <source>
        <dbReference type="SAM" id="Phobius"/>
    </source>
</evidence>
<protein>
    <recommendedName>
        <fullName evidence="4">RDD family protein</fullName>
    </recommendedName>
</protein>
<evidence type="ECO:0000313" key="3">
    <source>
        <dbReference type="Proteomes" id="UP000680706"/>
    </source>
</evidence>
<keyword evidence="1" id="KW-1133">Transmembrane helix</keyword>
<evidence type="ECO:0008006" key="4">
    <source>
        <dbReference type="Google" id="ProtNLM"/>
    </source>
</evidence>
<evidence type="ECO:0000313" key="2">
    <source>
        <dbReference type="EMBL" id="QUS54501.1"/>
    </source>
</evidence>
<keyword evidence="1" id="KW-0472">Membrane</keyword>
<organism evidence="2 3">
    <name type="scientific">Pseudovibrio brasiliensis</name>
    <dbReference type="NCBI Taxonomy" id="1898042"/>
    <lineage>
        <taxon>Bacteria</taxon>
        <taxon>Pseudomonadati</taxon>
        <taxon>Pseudomonadota</taxon>
        <taxon>Alphaproteobacteria</taxon>
        <taxon>Hyphomicrobiales</taxon>
        <taxon>Stappiaceae</taxon>
        <taxon>Pseudovibrio</taxon>
    </lineage>
</organism>
<sequence>MAVVEERETPKVFLLNKLFHLIVEPINEFIIIPLCMKALTIYLLNLFGSIMLVEFLYEVTRLISQISGTLVIPKANCPLPQRDVPHFSQIYRGLLSTVLMDITATIVEVITDLHNAGIKRNIHNVYASNPPIGV</sequence>
<keyword evidence="3" id="KW-1185">Reference proteome</keyword>
<keyword evidence="1" id="KW-0812">Transmembrane</keyword>